<dbReference type="KEGG" id="srt:Srot_0535"/>
<dbReference type="AlphaFoldDB" id="D6ZCH7"/>
<feature type="chain" id="PRO_5039683309" description="Lipoprotein" evidence="1">
    <location>
        <begin position="34"/>
        <end position="349"/>
    </location>
</feature>
<dbReference type="eggNOG" id="ENOG50324P7">
    <property type="taxonomic scope" value="Bacteria"/>
</dbReference>
<feature type="signal peptide" evidence="1">
    <location>
        <begin position="1"/>
        <end position="33"/>
    </location>
</feature>
<organism evidence="2 3">
    <name type="scientific">Segniliparus rotundus (strain ATCC BAA-972 / CDC 1076 / CIP 108378 / DSM 44985 / JCM 13578)</name>
    <dbReference type="NCBI Taxonomy" id="640132"/>
    <lineage>
        <taxon>Bacteria</taxon>
        <taxon>Bacillati</taxon>
        <taxon>Actinomycetota</taxon>
        <taxon>Actinomycetes</taxon>
        <taxon>Mycobacteriales</taxon>
        <taxon>Segniliparaceae</taxon>
        <taxon>Segniliparus</taxon>
    </lineage>
</organism>
<dbReference type="Proteomes" id="UP000002247">
    <property type="component" value="Chromosome"/>
</dbReference>
<evidence type="ECO:0000256" key="1">
    <source>
        <dbReference type="SAM" id="SignalP"/>
    </source>
</evidence>
<gene>
    <name evidence="2" type="ordered locus">Srot_0535</name>
</gene>
<dbReference type="OrthoDB" id="4541470at2"/>
<name>D6ZCH7_SEGRD</name>
<dbReference type="RefSeq" id="WP_013137475.1">
    <property type="nucleotide sequence ID" value="NC_014168.1"/>
</dbReference>
<evidence type="ECO:0008006" key="4">
    <source>
        <dbReference type="Google" id="ProtNLM"/>
    </source>
</evidence>
<dbReference type="EMBL" id="CP001958">
    <property type="protein sequence ID" value="ADG97019.1"/>
    <property type="molecule type" value="Genomic_DNA"/>
</dbReference>
<evidence type="ECO:0000313" key="2">
    <source>
        <dbReference type="EMBL" id="ADG97019.1"/>
    </source>
</evidence>
<keyword evidence="1" id="KW-0732">Signal</keyword>
<proteinExistence type="predicted"/>
<protein>
    <recommendedName>
        <fullName evidence="4">Lipoprotein</fullName>
    </recommendedName>
</protein>
<keyword evidence="3" id="KW-1185">Reference proteome</keyword>
<reference evidence="2 3" key="1">
    <citation type="journal article" date="2010" name="Stand. Genomic Sci.">
        <title>Complete genome sequence of Segniliparus rotundus type strain (CDC 1076).</title>
        <authorList>
            <person name="Sikorski J."/>
            <person name="Lapidus A."/>
            <person name="Copeland A."/>
            <person name="Misra M."/>
            <person name="Glavina Del Rio T."/>
            <person name="Nolan M."/>
            <person name="Lucas S."/>
            <person name="Chen F."/>
            <person name="Tice H."/>
            <person name="Cheng J.F."/>
            <person name="Jando M."/>
            <person name="Schneider S."/>
            <person name="Bruce D."/>
            <person name="Goodwin L."/>
            <person name="Pitluck S."/>
            <person name="Liolios K."/>
            <person name="Mikhailova N."/>
            <person name="Pati A."/>
            <person name="Ivanova N."/>
            <person name="Mavromatis K."/>
            <person name="Chen A."/>
            <person name="Palaniappan K."/>
            <person name="Chertkov O."/>
            <person name="Land M."/>
            <person name="Hauser L."/>
            <person name="Chang Y.J."/>
            <person name="Jeffries C.D."/>
            <person name="Brettin T."/>
            <person name="Detter J.C."/>
            <person name="Han C."/>
            <person name="Rohde M."/>
            <person name="Goker M."/>
            <person name="Bristow J."/>
            <person name="Eisen J.A."/>
            <person name="Markowitz V."/>
            <person name="Hugenholtz P."/>
            <person name="Kyrpides N.C."/>
            <person name="Klenk H.P."/>
        </authorList>
    </citation>
    <scope>NUCLEOTIDE SEQUENCE [LARGE SCALE GENOMIC DNA]</scope>
    <source>
        <strain evidence="3">ATCC BAA-972 / CDC 1076 / CIP 108378 / DSM 44985 / JCM 13578</strain>
    </source>
</reference>
<accession>D6ZCH7</accession>
<sequence length="349" mass="37288">MRRIRPSANDAARRRPFRVAAMMLCAVVLTAGAGGCSADRSAEARAIGNAVRALPGVAAADVAYRSGASFRLDVTLAETASQTQAAAVGSTFVDRMRAGDFGGFDVILNVAYPANSSRATKTSDSHASFQYHFRSAPENAASNPNPSSAEVASSLALWLQTAQSPATVGATVHQEALPGTNSRRSIVVSISSSVDDEAIAELIDAHPELRDATWKSSVPPGAARREFRVYRIHGQFPDRERRELWQQILERLGPDDDGDAVTDPAGAQASGALTNVKIDLWAKPNTNERVEGITRAVVPLLPGLGSPVRVNIFSYTESVELILGGCSQPSPNHRPSALEAELRRQYERC</sequence>
<dbReference type="STRING" id="640132.Srot_0535"/>
<evidence type="ECO:0000313" key="3">
    <source>
        <dbReference type="Proteomes" id="UP000002247"/>
    </source>
</evidence>
<dbReference type="HOGENOM" id="CLU_785018_0_0_11"/>